<accession>A0AAD9Z5Q1</accession>
<dbReference type="Gene3D" id="3.40.630.30">
    <property type="match status" value="1"/>
</dbReference>
<dbReference type="EMBL" id="JASNWA010000008">
    <property type="protein sequence ID" value="KAK3170612.1"/>
    <property type="molecule type" value="Genomic_DNA"/>
</dbReference>
<protein>
    <submittedName>
        <fullName evidence="1">Uncharacterized protein</fullName>
    </submittedName>
</protein>
<dbReference type="InterPro" id="IPR016181">
    <property type="entry name" value="Acyl_CoA_acyltransferase"/>
</dbReference>
<dbReference type="AlphaFoldDB" id="A0AAD9Z5Q1"/>
<dbReference type="SUPFAM" id="SSF55729">
    <property type="entry name" value="Acyl-CoA N-acyltransferases (Nat)"/>
    <property type="match status" value="1"/>
</dbReference>
<keyword evidence="2" id="KW-1185">Reference proteome</keyword>
<sequence length="162" mass="18879">MHLREATPINLPRLTELYTTSLTNDLFFNYKHPYRRQYPVDIQFLSQLMLKRYLYDKTTIVVAVMEEQDIAISDRGSQEEDVNRVLAKLEARSISHQHKRCDIDFARLAALEASLKVDHVQCFDILDWWYLSRLAVDSQFKDRGAETLLVQMGTLEADAESP</sequence>
<comment type="caution">
    <text evidence="1">The sequence shown here is derived from an EMBL/GenBank/DDBJ whole genome shotgun (WGS) entry which is preliminary data.</text>
</comment>
<name>A0AAD9Z5Q1_9LECA</name>
<evidence type="ECO:0000313" key="1">
    <source>
        <dbReference type="EMBL" id="KAK3170612.1"/>
    </source>
</evidence>
<proteinExistence type="predicted"/>
<evidence type="ECO:0000313" key="2">
    <source>
        <dbReference type="Proteomes" id="UP001276659"/>
    </source>
</evidence>
<organism evidence="1 2">
    <name type="scientific">Lepraria neglecta</name>
    <dbReference type="NCBI Taxonomy" id="209136"/>
    <lineage>
        <taxon>Eukaryota</taxon>
        <taxon>Fungi</taxon>
        <taxon>Dikarya</taxon>
        <taxon>Ascomycota</taxon>
        <taxon>Pezizomycotina</taxon>
        <taxon>Lecanoromycetes</taxon>
        <taxon>OSLEUM clade</taxon>
        <taxon>Lecanoromycetidae</taxon>
        <taxon>Lecanorales</taxon>
        <taxon>Lecanorineae</taxon>
        <taxon>Stereocaulaceae</taxon>
        <taxon>Lepraria</taxon>
    </lineage>
</organism>
<dbReference type="Proteomes" id="UP001276659">
    <property type="component" value="Unassembled WGS sequence"/>
</dbReference>
<reference evidence="1" key="1">
    <citation type="submission" date="2022-11" db="EMBL/GenBank/DDBJ databases">
        <title>Chromosomal genome sequence assembly and mating type (MAT) locus characterization of the leprose asexual lichenized fungus Lepraria neglecta (Nyl.) Erichsen.</title>
        <authorList>
            <person name="Allen J.L."/>
            <person name="Pfeffer B."/>
        </authorList>
    </citation>
    <scope>NUCLEOTIDE SEQUENCE</scope>
    <source>
        <strain evidence="1">Allen 5258</strain>
    </source>
</reference>
<gene>
    <name evidence="1" type="ORF">OEA41_002693</name>
</gene>